<reference evidence="1" key="1">
    <citation type="submission" date="2019-10" db="EMBL/GenBank/DDBJ databases">
        <authorList>
            <consortium name="Genoscope - CEA"/>
            <person name="William W."/>
        </authorList>
    </citation>
    <scope>NUCLEOTIDE SEQUENCE [LARGE SCALE GENOMIC DNA]</scope>
    <source>
        <strain evidence="1">BBR_PRJEB10992</strain>
    </source>
</reference>
<evidence type="ECO:0000313" key="1">
    <source>
        <dbReference type="EMBL" id="VXD22788.1"/>
    </source>
</evidence>
<dbReference type="RefSeq" id="WP_197047494.1">
    <property type="nucleotide sequence ID" value="NZ_LR734878.1"/>
</dbReference>
<comment type="caution">
    <text evidence="1">The sequence shown here is derived from an EMBL/GenBank/DDBJ whole genome shotgun (WGS) entry which is preliminary data.</text>
</comment>
<organism evidence="1 2">
    <name type="scientific">Planktothrix serta PCC 8927</name>
    <dbReference type="NCBI Taxonomy" id="671068"/>
    <lineage>
        <taxon>Bacteria</taxon>
        <taxon>Bacillati</taxon>
        <taxon>Cyanobacteriota</taxon>
        <taxon>Cyanophyceae</taxon>
        <taxon>Oscillatoriophycideae</taxon>
        <taxon>Oscillatoriales</taxon>
        <taxon>Microcoleaceae</taxon>
        <taxon>Planktothrix</taxon>
    </lineage>
</organism>
<dbReference type="Proteomes" id="UP000184550">
    <property type="component" value="Unassembled WGS sequence"/>
</dbReference>
<dbReference type="AlphaFoldDB" id="A0A7Z9E4M4"/>
<keyword evidence="2" id="KW-1185">Reference proteome</keyword>
<dbReference type="EMBL" id="CZCU02000153">
    <property type="protein sequence ID" value="VXD22788.1"/>
    <property type="molecule type" value="Genomic_DNA"/>
</dbReference>
<name>A0A7Z9E4M4_9CYAN</name>
<gene>
    <name evidence="1" type="ORF">PL8927_760094</name>
</gene>
<accession>A0A7Z9E4M4</accession>
<evidence type="ECO:0000313" key="2">
    <source>
        <dbReference type="Proteomes" id="UP000184550"/>
    </source>
</evidence>
<sequence length="205" mass="22420">MNLIKIGKELGELHKMQTINLDFHSKARVWLKDSPSIIYPALDIITLDMITKDIQTGLACKPGSRQTALEIIIPVGPRVCYGLLGAEFIPNNLGKLSVEVRVSTENESIFPSSIAAEFDTVKIGLPEEYSQSVIDGIVNSLNNQMIQTLGSGIIKIEQAAHGEISSSKKMFRNIAATVIQLLLLDQVSPQEEVTEIVKTYGLASK</sequence>
<proteinExistence type="predicted"/>
<protein>
    <submittedName>
        <fullName evidence="1">Uncharacterized protein</fullName>
    </submittedName>
</protein>